<evidence type="ECO:0000256" key="9">
    <source>
        <dbReference type="ARBA" id="ARBA00023136"/>
    </source>
</evidence>
<evidence type="ECO:0000256" key="8">
    <source>
        <dbReference type="ARBA" id="ARBA00022989"/>
    </source>
</evidence>
<evidence type="ECO:0000256" key="7">
    <source>
        <dbReference type="ARBA" id="ARBA00022927"/>
    </source>
</evidence>
<dbReference type="Proteomes" id="UP000007843">
    <property type="component" value="Chromosome"/>
</dbReference>
<keyword evidence="7 10" id="KW-0653">Protein transport</keyword>
<dbReference type="Pfam" id="PF04612">
    <property type="entry name" value="T2SSM"/>
    <property type="match status" value="1"/>
</dbReference>
<evidence type="ECO:0000256" key="3">
    <source>
        <dbReference type="ARBA" id="ARBA00022448"/>
    </source>
</evidence>
<accession>A0A0H3H626</accession>
<keyword evidence="4 10" id="KW-1003">Cell membrane</keyword>
<dbReference type="GO" id="GO:0015628">
    <property type="term" value="P:protein secretion by the type II secretion system"/>
    <property type="evidence" value="ECO:0007669"/>
    <property type="project" value="InterPro"/>
</dbReference>
<dbReference type="PATRIC" id="fig|1006551.4.peg.2267"/>
<evidence type="ECO:0000256" key="1">
    <source>
        <dbReference type="ARBA" id="ARBA00004377"/>
    </source>
</evidence>
<dbReference type="InterPro" id="IPR007690">
    <property type="entry name" value="T2SS_GspM"/>
</dbReference>
<protein>
    <recommendedName>
        <fullName evidence="10">Type II secretion system protein M</fullName>
        <shortName evidence="10">T2SS protein M</shortName>
    </recommendedName>
    <alternativeName>
        <fullName evidence="10">General secretion pathway protein M</fullName>
    </alternativeName>
</protein>
<comment type="similarity">
    <text evidence="2 10">Belongs to the GSP M family.</text>
</comment>
<evidence type="ECO:0000313" key="13">
    <source>
        <dbReference type="Proteomes" id="UP000007843"/>
    </source>
</evidence>
<dbReference type="HOGENOM" id="CLU_118900_3_0_6"/>
<gene>
    <name evidence="12" type="ordered locus">KOX_11265</name>
</gene>
<dbReference type="GO" id="GO:0005886">
    <property type="term" value="C:plasma membrane"/>
    <property type="evidence" value="ECO:0007669"/>
    <property type="project" value="UniProtKB-SubCell"/>
</dbReference>
<proteinExistence type="inferred from homology"/>
<keyword evidence="5 10" id="KW-0997">Cell inner membrane</keyword>
<organism evidence="12 13">
    <name type="scientific">Klebsiella michiganensis (strain ATCC 8724 / DSM 4798 / JCM 20051 / NBRC 3318 / NRRL B-199 / KCTC 1686 / BUCSAV 143 / CCM 1901)</name>
    <dbReference type="NCBI Taxonomy" id="1006551"/>
    <lineage>
        <taxon>Bacteria</taxon>
        <taxon>Pseudomonadati</taxon>
        <taxon>Pseudomonadota</taxon>
        <taxon>Gammaproteobacteria</taxon>
        <taxon>Enterobacterales</taxon>
        <taxon>Enterobacteriaceae</taxon>
        <taxon>Klebsiella/Raoultella group</taxon>
        <taxon>Klebsiella</taxon>
    </lineage>
</organism>
<comment type="function">
    <text evidence="10">Inner membrane component of the type II secretion system required for the energy-dependent secretion of extracellular factors such as proteases and toxins from the periplasm.</text>
</comment>
<keyword evidence="3 10" id="KW-0813">Transport</keyword>
<evidence type="ECO:0000256" key="10">
    <source>
        <dbReference type="PIRNR" id="PIRNR006291"/>
    </source>
</evidence>
<comment type="subcellular location">
    <subcellularLocation>
        <location evidence="1">Cell inner membrane</location>
        <topology evidence="1">Single-pass membrane protein</topology>
    </subcellularLocation>
</comment>
<dbReference type="Gene3D" id="3.30.1360.100">
    <property type="entry name" value="General secretion pathway protein M, EpsM"/>
    <property type="match status" value="1"/>
</dbReference>
<dbReference type="GO" id="GO:0015627">
    <property type="term" value="C:type II protein secretion system complex"/>
    <property type="evidence" value="ECO:0007669"/>
    <property type="project" value="InterPro"/>
</dbReference>
<sequence>MDNLLALWQQRTRRERHLLLGMGVMLLIGLIYYALWQPWQNREAQWRQTLAREQSSLRWMRQQTPLLQQLNQRKPSAAPEEPSTVIMREAGRHGITIVRLQPQGSRLSLTVQPADFQTLMAWLGALGQAGMTTATLAVTAVAQQPGWVTINTLVLERSDEK</sequence>
<dbReference type="SUPFAM" id="SSF103054">
    <property type="entry name" value="General secretion pathway protein M, EpsM"/>
    <property type="match status" value="1"/>
</dbReference>
<evidence type="ECO:0000313" key="12">
    <source>
        <dbReference type="EMBL" id="AEX03979.1"/>
    </source>
</evidence>
<dbReference type="PIRSF" id="PIRSF006291">
    <property type="entry name" value="GspM"/>
    <property type="match status" value="1"/>
</dbReference>
<dbReference type="EMBL" id="CP003218">
    <property type="protein sequence ID" value="AEX03979.1"/>
    <property type="molecule type" value="Genomic_DNA"/>
</dbReference>
<keyword evidence="8 11" id="KW-1133">Transmembrane helix</keyword>
<keyword evidence="6 11" id="KW-0812">Transmembrane</keyword>
<dbReference type="InterPro" id="IPR023229">
    <property type="entry name" value="T2SS_M_periplasmic_sf"/>
</dbReference>
<reference evidence="12 13" key="1">
    <citation type="journal article" date="2012" name="J. Bacteriol.">
        <title>Complete genome sequence of Klebsiella oxytoca KCTC 1686, used in production of 2,3-butanediol.</title>
        <authorList>
            <person name="Shin S.H."/>
            <person name="Kim S."/>
            <person name="Kim J.Y."/>
            <person name="Lee S."/>
            <person name="Um Y."/>
            <person name="Oh M.K."/>
            <person name="Kim Y.R."/>
            <person name="Lee J."/>
            <person name="Yang K.S."/>
        </authorList>
    </citation>
    <scope>NUCLEOTIDE SEQUENCE [LARGE SCALE GENOMIC DNA]</scope>
    <source>
        <strain evidence="13">ATCC 8724 / DSM 4798 / JCM 20051 / NBRC 3318 / NRRL B-199 / KCTC 1686</strain>
    </source>
</reference>
<feature type="transmembrane region" description="Helical" evidence="11">
    <location>
        <begin position="18"/>
        <end position="36"/>
    </location>
</feature>
<evidence type="ECO:0000256" key="2">
    <source>
        <dbReference type="ARBA" id="ARBA00010637"/>
    </source>
</evidence>
<evidence type="ECO:0000256" key="11">
    <source>
        <dbReference type="SAM" id="Phobius"/>
    </source>
</evidence>
<evidence type="ECO:0000256" key="5">
    <source>
        <dbReference type="ARBA" id="ARBA00022519"/>
    </source>
</evidence>
<evidence type="ECO:0000256" key="4">
    <source>
        <dbReference type="ARBA" id="ARBA00022475"/>
    </source>
</evidence>
<keyword evidence="9 10" id="KW-0472">Membrane</keyword>
<evidence type="ECO:0000256" key="6">
    <source>
        <dbReference type="ARBA" id="ARBA00022692"/>
    </source>
</evidence>
<dbReference type="KEGG" id="kox:KOX_11265"/>
<dbReference type="AlphaFoldDB" id="A0A0H3H626"/>
<name>A0A0H3H626_KLEM8</name>
<dbReference type="RefSeq" id="WP_014227972.1">
    <property type="nucleotide sequence ID" value="NC_016612.1"/>
</dbReference>